<keyword evidence="9" id="KW-1185">Reference proteome</keyword>
<dbReference type="Pfam" id="PF07729">
    <property type="entry name" value="FCD"/>
    <property type="match status" value="1"/>
</dbReference>
<keyword evidence="1" id="KW-0678">Repressor</keyword>
<evidence type="ECO:0000256" key="6">
    <source>
        <dbReference type="ARBA" id="ARBA00039592"/>
    </source>
</evidence>
<dbReference type="InterPro" id="IPR036388">
    <property type="entry name" value="WH-like_DNA-bd_sf"/>
</dbReference>
<gene>
    <name evidence="8" type="primary">pdhR</name>
    <name evidence="8" type="ORF">D1Z90_05275</name>
</gene>
<evidence type="ECO:0000256" key="4">
    <source>
        <dbReference type="ARBA" id="ARBA00023163"/>
    </source>
</evidence>
<dbReference type="SUPFAM" id="SSF46785">
    <property type="entry name" value="Winged helix' DNA-binding domain"/>
    <property type="match status" value="1"/>
</dbReference>
<evidence type="ECO:0000259" key="7">
    <source>
        <dbReference type="PROSITE" id="PS50949"/>
    </source>
</evidence>
<evidence type="ECO:0000313" key="8">
    <source>
        <dbReference type="EMBL" id="RJG50054.1"/>
    </source>
</evidence>
<dbReference type="Gene3D" id="1.10.10.10">
    <property type="entry name" value="Winged helix-like DNA-binding domain superfamily/Winged helix DNA-binding domain"/>
    <property type="match status" value="1"/>
</dbReference>
<dbReference type="CDD" id="cd07377">
    <property type="entry name" value="WHTH_GntR"/>
    <property type="match status" value="1"/>
</dbReference>
<dbReference type="OrthoDB" id="5450856at2"/>
<accession>A0A418YI97</accession>
<dbReference type="RefSeq" id="WP_119909700.1">
    <property type="nucleotide sequence ID" value="NZ_QZCH01000003.1"/>
</dbReference>
<dbReference type="Proteomes" id="UP000283255">
    <property type="component" value="Unassembled WGS sequence"/>
</dbReference>
<dbReference type="InterPro" id="IPR036390">
    <property type="entry name" value="WH_DNA-bd_sf"/>
</dbReference>
<dbReference type="PRINTS" id="PR00035">
    <property type="entry name" value="HTHGNTR"/>
</dbReference>
<dbReference type="EMBL" id="QZCH01000003">
    <property type="protein sequence ID" value="RJG50054.1"/>
    <property type="molecule type" value="Genomic_DNA"/>
</dbReference>
<dbReference type="GO" id="GO:0003677">
    <property type="term" value="F:DNA binding"/>
    <property type="evidence" value="ECO:0007669"/>
    <property type="project" value="UniProtKB-KW"/>
</dbReference>
<dbReference type="InterPro" id="IPR011711">
    <property type="entry name" value="GntR_C"/>
</dbReference>
<keyword evidence="4" id="KW-0804">Transcription</keyword>
<comment type="caution">
    <text evidence="8">The sequence shown here is derived from an EMBL/GenBank/DDBJ whole genome shotgun (WGS) entry which is preliminary data.</text>
</comment>
<proteinExistence type="predicted"/>
<keyword evidence="2" id="KW-0805">Transcription regulation</keyword>
<comment type="function">
    <text evidence="5">Transcriptional repressor for the pyruvate dehydrogenase complex genes aceEF and lpd.</text>
</comment>
<dbReference type="SMART" id="SM00895">
    <property type="entry name" value="FCD"/>
    <property type="match status" value="1"/>
</dbReference>
<dbReference type="Gene3D" id="1.20.120.530">
    <property type="entry name" value="GntR ligand-binding domain-like"/>
    <property type="match status" value="1"/>
</dbReference>
<evidence type="ECO:0000256" key="1">
    <source>
        <dbReference type="ARBA" id="ARBA00022491"/>
    </source>
</evidence>
<dbReference type="InterPro" id="IPR000524">
    <property type="entry name" value="Tscrpt_reg_HTH_GntR"/>
</dbReference>
<dbReference type="AlphaFoldDB" id="A0A418YI97"/>
<dbReference type="PANTHER" id="PTHR43537">
    <property type="entry name" value="TRANSCRIPTIONAL REGULATOR, GNTR FAMILY"/>
    <property type="match status" value="1"/>
</dbReference>
<dbReference type="PANTHER" id="PTHR43537:SF34">
    <property type="entry name" value="PYRUVATE DEHYDROGENASE COMPLEX REPRESSOR"/>
    <property type="match status" value="1"/>
</dbReference>
<dbReference type="SMART" id="SM00345">
    <property type="entry name" value="HTH_GNTR"/>
    <property type="match status" value="1"/>
</dbReference>
<sequence>MTYQKIKQPKIADVIEAQLESMILEGSLNPGQKMPPERELAKQFDVSRPSLREAIQRLEARGLLTRRQGGGTFVEAGLRQGLTDPLYDLLNSTPESQYDLLEFRHGLEGISAFYAALRGTEADFAQIKLAYEHMQQAQNQADLAAEAKVAVQFYMAIVEASHNVVLLHLMRGLLPLLEQNVLHNLELIQHHPEVLTDIRQHRAMLLDAILGKAPKQAREASDRHLVFIEETLLEIGREENRLERSLRRIQQAKD</sequence>
<evidence type="ECO:0000256" key="3">
    <source>
        <dbReference type="ARBA" id="ARBA00023125"/>
    </source>
</evidence>
<dbReference type="FunFam" id="1.10.10.10:FF:000048">
    <property type="entry name" value="Pyruvate dehydrogenase complex transcriptional repressor"/>
    <property type="match status" value="1"/>
</dbReference>
<dbReference type="NCBIfam" id="NF007001">
    <property type="entry name" value="PRK09464.1"/>
    <property type="match status" value="1"/>
</dbReference>
<feature type="domain" description="HTH gntR-type" evidence="7">
    <location>
        <begin position="9"/>
        <end position="77"/>
    </location>
</feature>
<dbReference type="InterPro" id="IPR008920">
    <property type="entry name" value="TF_FadR/GntR_C"/>
</dbReference>
<evidence type="ECO:0000256" key="2">
    <source>
        <dbReference type="ARBA" id="ARBA00023015"/>
    </source>
</evidence>
<evidence type="ECO:0000256" key="5">
    <source>
        <dbReference type="ARBA" id="ARBA00037357"/>
    </source>
</evidence>
<dbReference type="SUPFAM" id="SSF48008">
    <property type="entry name" value="GntR ligand-binding domain-like"/>
    <property type="match status" value="1"/>
</dbReference>
<dbReference type="GO" id="GO:0003700">
    <property type="term" value="F:DNA-binding transcription factor activity"/>
    <property type="evidence" value="ECO:0007669"/>
    <property type="project" value="InterPro"/>
</dbReference>
<name>A0A418YI97_9GAMM</name>
<keyword evidence="8" id="KW-0670">Pyruvate</keyword>
<reference evidence="8 9" key="1">
    <citation type="submission" date="2018-09" db="EMBL/GenBank/DDBJ databases">
        <authorList>
            <person name="Wang F."/>
        </authorList>
    </citation>
    <scope>NUCLEOTIDE SEQUENCE [LARGE SCALE GENOMIC DNA]</scope>
    <source>
        <strain evidence="8 9">PLHSC7-2</strain>
    </source>
</reference>
<keyword evidence="3" id="KW-0238">DNA-binding</keyword>
<reference evidence="8 9" key="2">
    <citation type="submission" date="2019-01" db="EMBL/GenBank/DDBJ databases">
        <title>Motilimonas pumilus sp. nov., isolated from the gut of sea cucumber (Apostichopus japonicus).</title>
        <authorList>
            <person name="Wang F.-Q."/>
            <person name="Ren L.-H."/>
            <person name="Lin Y.-W."/>
            <person name="Sun G.-H."/>
            <person name="Du Z.-J."/>
            <person name="Zhao J.-X."/>
            <person name="Liu X.-J."/>
            <person name="Liu L.-J."/>
        </authorList>
    </citation>
    <scope>NUCLEOTIDE SEQUENCE [LARGE SCALE GENOMIC DNA]</scope>
    <source>
        <strain evidence="8 9">PLHSC7-2</strain>
    </source>
</reference>
<dbReference type="Pfam" id="PF00392">
    <property type="entry name" value="GntR"/>
    <property type="match status" value="1"/>
</dbReference>
<protein>
    <recommendedName>
        <fullName evidence="6">Pyruvate dehydrogenase complex repressor</fullName>
    </recommendedName>
</protein>
<evidence type="ECO:0000313" key="9">
    <source>
        <dbReference type="Proteomes" id="UP000283255"/>
    </source>
</evidence>
<dbReference type="PROSITE" id="PS50949">
    <property type="entry name" value="HTH_GNTR"/>
    <property type="match status" value="1"/>
</dbReference>
<organism evidence="8 9">
    <name type="scientific">Motilimonas pumila</name>
    <dbReference type="NCBI Taxonomy" id="2303987"/>
    <lineage>
        <taxon>Bacteria</taxon>
        <taxon>Pseudomonadati</taxon>
        <taxon>Pseudomonadota</taxon>
        <taxon>Gammaproteobacteria</taxon>
        <taxon>Alteromonadales</taxon>
        <taxon>Alteromonadales genera incertae sedis</taxon>
        <taxon>Motilimonas</taxon>
    </lineage>
</organism>